<proteinExistence type="predicted"/>
<feature type="region of interest" description="Disordered" evidence="1">
    <location>
        <begin position="1"/>
        <end position="44"/>
    </location>
</feature>
<keyword evidence="3" id="KW-1185">Reference proteome</keyword>
<dbReference type="Gene3D" id="3.40.50.720">
    <property type="entry name" value="NAD(P)-binding Rossmann-like Domain"/>
    <property type="match status" value="1"/>
</dbReference>
<evidence type="ECO:0000256" key="1">
    <source>
        <dbReference type="SAM" id="MobiDB-lite"/>
    </source>
</evidence>
<evidence type="ECO:0000313" key="2">
    <source>
        <dbReference type="EMBL" id="GJN12728.1"/>
    </source>
</evidence>
<evidence type="ECO:0000313" key="3">
    <source>
        <dbReference type="Proteomes" id="UP001054889"/>
    </source>
</evidence>
<feature type="compositionally biased region" description="Polar residues" evidence="1">
    <location>
        <begin position="1"/>
        <end position="21"/>
    </location>
</feature>
<dbReference type="AlphaFoldDB" id="A0AAV5DQW9"/>
<dbReference type="PANTHER" id="PTHR32487">
    <property type="entry name" value="3-OXO-DELTA(4,5)-STEROID 5-BETA-REDUCTASE"/>
    <property type="match status" value="1"/>
</dbReference>
<protein>
    <submittedName>
        <fullName evidence="2">Uncharacterized protein</fullName>
    </submittedName>
</protein>
<accession>A0AAV5DQW9</accession>
<gene>
    <name evidence="2" type="primary">ga31034</name>
    <name evidence="2" type="ORF">PR202_ga31034</name>
</gene>
<reference evidence="2" key="1">
    <citation type="journal article" date="2018" name="DNA Res.">
        <title>Multiple hybrid de novo genome assembly of finger millet, an orphan allotetraploid crop.</title>
        <authorList>
            <person name="Hatakeyama M."/>
            <person name="Aluri S."/>
            <person name="Balachadran M.T."/>
            <person name="Sivarajan S.R."/>
            <person name="Patrignani A."/>
            <person name="Gruter S."/>
            <person name="Poveda L."/>
            <person name="Shimizu-Inatsugi R."/>
            <person name="Baeten J."/>
            <person name="Francoijs K.J."/>
            <person name="Nataraja K.N."/>
            <person name="Reddy Y.A.N."/>
            <person name="Phadnis S."/>
            <person name="Ravikumar R.L."/>
            <person name="Schlapbach R."/>
            <person name="Sreeman S.M."/>
            <person name="Shimizu K.K."/>
        </authorList>
    </citation>
    <scope>NUCLEOTIDE SEQUENCE</scope>
</reference>
<reference evidence="2" key="2">
    <citation type="submission" date="2021-12" db="EMBL/GenBank/DDBJ databases">
        <title>Resequencing data analysis of finger millet.</title>
        <authorList>
            <person name="Hatakeyama M."/>
            <person name="Aluri S."/>
            <person name="Balachadran M.T."/>
            <person name="Sivarajan S.R."/>
            <person name="Poveda L."/>
            <person name="Shimizu-Inatsugi R."/>
            <person name="Schlapbach R."/>
            <person name="Sreeman S.M."/>
            <person name="Shimizu K.K."/>
        </authorList>
    </citation>
    <scope>NUCLEOTIDE SEQUENCE</scope>
</reference>
<dbReference type="PANTHER" id="PTHR32487:SF11">
    <property type="entry name" value="NAD-DEPENDENT EPIMERASE_DEHYDRATASE DOMAIN-CONTAINING PROTEIN"/>
    <property type="match status" value="1"/>
</dbReference>
<name>A0AAV5DQW9_ELECO</name>
<organism evidence="2 3">
    <name type="scientific">Eleusine coracana subsp. coracana</name>
    <dbReference type="NCBI Taxonomy" id="191504"/>
    <lineage>
        <taxon>Eukaryota</taxon>
        <taxon>Viridiplantae</taxon>
        <taxon>Streptophyta</taxon>
        <taxon>Embryophyta</taxon>
        <taxon>Tracheophyta</taxon>
        <taxon>Spermatophyta</taxon>
        <taxon>Magnoliopsida</taxon>
        <taxon>Liliopsida</taxon>
        <taxon>Poales</taxon>
        <taxon>Poaceae</taxon>
        <taxon>PACMAD clade</taxon>
        <taxon>Chloridoideae</taxon>
        <taxon>Cynodonteae</taxon>
        <taxon>Eleusininae</taxon>
        <taxon>Eleusine</taxon>
    </lineage>
</organism>
<dbReference type="EMBL" id="BQKI01000024">
    <property type="protein sequence ID" value="GJN12728.1"/>
    <property type="molecule type" value="Genomic_DNA"/>
</dbReference>
<dbReference type="Proteomes" id="UP001054889">
    <property type="component" value="Unassembled WGS sequence"/>
</dbReference>
<sequence length="135" mass="14386">MSTKQQQQASFAIPSPKTQNPNQPPSARLRLRSPPPGAASHPPATMMQWWWTGVYGAIKRKKLERAVAAAPMFNNVALVVGSTGIVGAALVDILPSPDTPAGPWKVYTLSHRPLPPWSAAAPSPAVAHLHLDLSC</sequence>
<comment type="caution">
    <text evidence="2">The sequence shown here is derived from an EMBL/GenBank/DDBJ whole genome shotgun (WGS) entry which is preliminary data.</text>
</comment>